<reference evidence="7 8" key="1">
    <citation type="submission" date="2011-01" db="EMBL/GenBank/DDBJ databases">
        <title>Whole genome sequence of Amphibacillus xylinus NBRC 15112.</title>
        <authorList>
            <person name="Nakazawa H."/>
            <person name="Katano Y."/>
            <person name="Nakamura S."/>
            <person name="Sasagawa M."/>
            <person name="Fukada J."/>
            <person name="Arai T."/>
            <person name="Sasakura N."/>
            <person name="Mochizuki D."/>
            <person name="Hosoyama A."/>
            <person name="Harada K."/>
            <person name="Horikawa H."/>
            <person name="Kato Y."/>
            <person name="Harada T."/>
            <person name="Sasaki K."/>
            <person name="Sekiguchi M."/>
            <person name="Hodoyama M."/>
            <person name="Nishiko R."/>
            <person name="Narita H."/>
            <person name="Hanamaki A."/>
            <person name="Hata C."/>
            <person name="Konno Y."/>
            <person name="Niimura Y."/>
            <person name="Yamazaki S."/>
            <person name="Fujita N."/>
        </authorList>
    </citation>
    <scope>NUCLEOTIDE SEQUENCE [LARGE SCALE GENOMIC DNA]</scope>
    <source>
        <strain evidence="8">ATCC 51415 / DSM 6626 / JCM 7361 / LMG 17667 / NBRC 15112 / Ep01</strain>
    </source>
</reference>
<dbReference type="CDD" id="cd18875">
    <property type="entry name" value="NUDIX_Hydrolase"/>
    <property type="match status" value="1"/>
</dbReference>
<dbReference type="Proteomes" id="UP000006294">
    <property type="component" value="Chromosome"/>
</dbReference>
<dbReference type="KEGG" id="axl:AXY_06970"/>
<dbReference type="Gene3D" id="3.90.79.10">
    <property type="entry name" value="Nucleoside Triphosphate Pyrophosphohydrolase"/>
    <property type="match status" value="1"/>
</dbReference>
<keyword evidence="4 7" id="KW-0378">Hydrolase</keyword>
<dbReference type="InterPro" id="IPR015797">
    <property type="entry name" value="NUDIX_hydrolase-like_dom_sf"/>
</dbReference>
<dbReference type="EMBL" id="AP012050">
    <property type="protein sequence ID" value="BAM46829.1"/>
    <property type="molecule type" value="Genomic_DNA"/>
</dbReference>
<evidence type="ECO:0000256" key="3">
    <source>
        <dbReference type="ARBA" id="ARBA00022723"/>
    </source>
</evidence>
<dbReference type="SUPFAM" id="SSF55811">
    <property type="entry name" value="Nudix"/>
    <property type="match status" value="1"/>
</dbReference>
<keyword evidence="5" id="KW-0460">Magnesium</keyword>
<dbReference type="PANTHER" id="PTHR43758:SF2">
    <property type="entry name" value="OXIDIZED PURINE NUCLEOSIDE TRIPHOSPHATE HYDROLASE"/>
    <property type="match status" value="1"/>
</dbReference>
<comment type="similarity">
    <text evidence="2">Belongs to the Nudix hydrolase family.</text>
</comment>
<protein>
    <submittedName>
        <fullName evidence="7">Putative hydrolase</fullName>
    </submittedName>
</protein>
<evidence type="ECO:0000259" key="6">
    <source>
        <dbReference type="PROSITE" id="PS51462"/>
    </source>
</evidence>
<organism evidence="7 8">
    <name type="scientific">Amphibacillus xylanus (strain ATCC 51415 / DSM 6626 / JCM 7361 / LMG 17667 / NBRC 15112 / Ep01)</name>
    <dbReference type="NCBI Taxonomy" id="698758"/>
    <lineage>
        <taxon>Bacteria</taxon>
        <taxon>Bacillati</taxon>
        <taxon>Bacillota</taxon>
        <taxon>Bacilli</taxon>
        <taxon>Bacillales</taxon>
        <taxon>Bacillaceae</taxon>
        <taxon>Amphibacillus</taxon>
    </lineage>
</organism>
<dbReference type="Pfam" id="PF00293">
    <property type="entry name" value="NUDIX"/>
    <property type="match status" value="1"/>
</dbReference>
<dbReference type="InterPro" id="IPR000086">
    <property type="entry name" value="NUDIX_hydrolase_dom"/>
</dbReference>
<dbReference type="PANTHER" id="PTHR43758">
    <property type="entry name" value="7,8-DIHYDRO-8-OXOGUANINE TRIPHOSPHATASE"/>
    <property type="match status" value="1"/>
</dbReference>
<feature type="domain" description="Nudix hydrolase" evidence="6">
    <location>
        <begin position="1"/>
        <end position="127"/>
    </location>
</feature>
<evidence type="ECO:0000256" key="1">
    <source>
        <dbReference type="ARBA" id="ARBA00001946"/>
    </source>
</evidence>
<dbReference type="OrthoDB" id="9800186at2"/>
<dbReference type="InterPro" id="IPR020476">
    <property type="entry name" value="Nudix_hydrolase"/>
</dbReference>
<comment type="cofactor">
    <cofactor evidence="1">
        <name>Mg(2+)</name>
        <dbReference type="ChEBI" id="CHEBI:18420"/>
    </cofactor>
</comment>
<evidence type="ECO:0000256" key="5">
    <source>
        <dbReference type="ARBA" id="ARBA00022842"/>
    </source>
</evidence>
<dbReference type="GO" id="GO:0016818">
    <property type="term" value="F:hydrolase activity, acting on acid anhydrides, in phosphorus-containing anhydrides"/>
    <property type="evidence" value="ECO:0007669"/>
    <property type="project" value="TreeGrafter"/>
</dbReference>
<sequence length="152" mass="17247">MQRVTNCLIIKGEEVLLLKKPRRGWYAMPGGKMEAGESVYESVIREVREETGLTIIGPQLSSVATMTKASASAALKEWMMFTFITDRFSGELVDESPEGELEWIPISEIDSIPTAPSDRFIHQALLTKKKRLYASFDLDEDDQLNDYRVNEQ</sequence>
<evidence type="ECO:0000256" key="4">
    <source>
        <dbReference type="ARBA" id="ARBA00022801"/>
    </source>
</evidence>
<dbReference type="STRING" id="698758.AXY_06970"/>
<evidence type="ECO:0000256" key="2">
    <source>
        <dbReference type="ARBA" id="ARBA00005582"/>
    </source>
</evidence>
<evidence type="ECO:0000313" key="8">
    <source>
        <dbReference type="Proteomes" id="UP000006294"/>
    </source>
</evidence>
<dbReference type="HOGENOM" id="CLU_037162_11_2_9"/>
<dbReference type="GO" id="GO:0046872">
    <property type="term" value="F:metal ion binding"/>
    <property type="evidence" value="ECO:0007669"/>
    <property type="project" value="UniProtKB-KW"/>
</dbReference>
<keyword evidence="8" id="KW-1185">Reference proteome</keyword>
<dbReference type="AlphaFoldDB" id="K0IWS4"/>
<keyword evidence="3" id="KW-0479">Metal-binding</keyword>
<proteinExistence type="inferred from homology"/>
<dbReference type="eggNOG" id="COG1051">
    <property type="taxonomic scope" value="Bacteria"/>
</dbReference>
<dbReference type="PRINTS" id="PR00502">
    <property type="entry name" value="NUDIXFAMILY"/>
</dbReference>
<evidence type="ECO:0000313" key="7">
    <source>
        <dbReference type="EMBL" id="BAM46829.1"/>
    </source>
</evidence>
<accession>K0IWS4</accession>
<dbReference type="PROSITE" id="PS51462">
    <property type="entry name" value="NUDIX"/>
    <property type="match status" value="1"/>
</dbReference>
<name>K0IWS4_AMPXN</name>
<gene>
    <name evidence="7" type="ordered locus">AXY_06970</name>
</gene>
<dbReference type="GO" id="GO:0005737">
    <property type="term" value="C:cytoplasm"/>
    <property type="evidence" value="ECO:0007669"/>
    <property type="project" value="TreeGrafter"/>
</dbReference>